<accession>A0ABV2BSY4</accession>
<keyword evidence="3" id="KW-0966">Cell projection</keyword>
<evidence type="ECO:0000256" key="1">
    <source>
        <dbReference type="SAM" id="MobiDB-lite"/>
    </source>
</evidence>
<comment type="caution">
    <text evidence="3">The sequence shown here is derived from an EMBL/GenBank/DDBJ whole genome shotgun (WGS) entry which is preliminary data.</text>
</comment>
<proteinExistence type="predicted"/>
<keyword evidence="3" id="KW-0969">Cilium</keyword>
<dbReference type="InterPro" id="IPR038610">
    <property type="entry name" value="FliK-like_C_sf"/>
</dbReference>
<sequence>MTECEIAKMLNTGPGSLQQLLSLQKSATNSENSNQIKGFVISPQASTMRANHSPHYLFGQQLAQLMQPTSSNGTNEGGNKPLLASAIAQFNGNNFPHLDADKIDFNEQMAFNLRFHQESCQTLTAQAQALIHPQNSEDLYLSDENTEGATDKFGTNGIMFTSAQYGQQFNSLVAAGSDDKSATIHAATVLAEKSAVPKSGDNELVQQSLGDNSLLGSSSSLDNSLSEKIDDSAIEALTLSHRTKNPSLKGSGQLLDNVAGERSLGKIQNDKLQIDKAIQANQLLQNQSLNAKNAQSITDDTTVLSATRNVEKNIAAMLVEGKNPQDRVNNYLHRGMGNVLQASGEQKFTEKNLLNKTDLLGRALNNQSGVDGDTGKEGIAKFNAGYTARLMTMSEGKKLFMEKSDFFIQQVAQQSSLLSGQASQAPANILAVASALTPSATSRSQERATEAGVLLSPVGATLATDSQTPAPMRLSPESSFTHPLFARQDFSPNLALRVQWMLNQGLSSAEIMMDPPEMGPLSVKIQQTNGETHIVFQVNNPATKELLEENMQKLKNMLAESGINLGDTEVNQQQRDLFAQSNDTDNTDSQSGSLNSQGESTDEDLSQQRSSVVITSDQLLDVYS</sequence>
<keyword evidence="3" id="KW-0282">Flagellum</keyword>
<name>A0ABV2BSY4_9GAMM</name>
<dbReference type="RefSeq" id="WP_353895645.1">
    <property type="nucleotide sequence ID" value="NZ_JBEVCJ010000007.1"/>
</dbReference>
<reference evidence="3 4" key="1">
    <citation type="submission" date="2024-06" db="EMBL/GenBank/DDBJ databases">
        <authorList>
            <person name="Li F."/>
        </authorList>
    </citation>
    <scope>NUCLEOTIDE SEQUENCE [LARGE SCALE GENOMIC DNA]</scope>
    <source>
        <strain evidence="3 4">GXAS 311</strain>
    </source>
</reference>
<dbReference type="EMBL" id="JBEVCJ010000007">
    <property type="protein sequence ID" value="MET1255059.1"/>
    <property type="molecule type" value="Genomic_DNA"/>
</dbReference>
<gene>
    <name evidence="3" type="ORF">ABVT43_07980</name>
</gene>
<dbReference type="InterPro" id="IPR021136">
    <property type="entry name" value="Flagellar_hook_control-like_C"/>
</dbReference>
<feature type="domain" description="Flagellar hook-length control protein-like C-terminal" evidence="2">
    <location>
        <begin position="497"/>
        <end position="575"/>
    </location>
</feature>
<feature type="compositionally biased region" description="Polar residues" evidence="1">
    <location>
        <begin position="581"/>
        <end position="599"/>
    </location>
</feature>
<evidence type="ECO:0000313" key="3">
    <source>
        <dbReference type="EMBL" id="MET1255059.1"/>
    </source>
</evidence>
<keyword evidence="4" id="KW-1185">Reference proteome</keyword>
<dbReference type="Proteomes" id="UP001548189">
    <property type="component" value="Unassembled WGS sequence"/>
</dbReference>
<organism evidence="3 4">
    <name type="scientific">Aliikangiella maris</name>
    <dbReference type="NCBI Taxonomy" id="3162458"/>
    <lineage>
        <taxon>Bacteria</taxon>
        <taxon>Pseudomonadati</taxon>
        <taxon>Pseudomonadota</taxon>
        <taxon>Gammaproteobacteria</taxon>
        <taxon>Oceanospirillales</taxon>
        <taxon>Pleioneaceae</taxon>
        <taxon>Aliikangiella</taxon>
    </lineage>
</organism>
<dbReference type="CDD" id="cd17470">
    <property type="entry name" value="T3SS_Flik_C"/>
    <property type="match status" value="1"/>
</dbReference>
<feature type="region of interest" description="Disordered" evidence="1">
    <location>
        <begin position="581"/>
        <end position="610"/>
    </location>
</feature>
<dbReference type="PANTHER" id="PTHR37533:SF2">
    <property type="entry name" value="FLAGELLAR HOOK-LENGTH CONTROL PROTEIN"/>
    <property type="match status" value="1"/>
</dbReference>
<evidence type="ECO:0000313" key="4">
    <source>
        <dbReference type="Proteomes" id="UP001548189"/>
    </source>
</evidence>
<dbReference type="InterPro" id="IPR052563">
    <property type="entry name" value="FliK"/>
</dbReference>
<dbReference type="Gene3D" id="3.30.750.140">
    <property type="match status" value="1"/>
</dbReference>
<dbReference type="Pfam" id="PF02120">
    <property type="entry name" value="Flg_hook"/>
    <property type="match status" value="1"/>
</dbReference>
<protein>
    <submittedName>
        <fullName evidence="3">Flagellar hook-length control protein FliK</fullName>
    </submittedName>
</protein>
<dbReference type="PANTHER" id="PTHR37533">
    <property type="entry name" value="FLAGELLAR HOOK-LENGTH CONTROL PROTEIN"/>
    <property type="match status" value="1"/>
</dbReference>
<evidence type="ECO:0000259" key="2">
    <source>
        <dbReference type="Pfam" id="PF02120"/>
    </source>
</evidence>